<dbReference type="ExpressionAtlas" id="Q5RHU6">
    <property type="expression patterns" value="differential"/>
</dbReference>
<sequence>MLESSVNNKKRCIPSSLTQLCKQLEDRIMQISQRYSICDEDRQSLTAVLSSELALIWQDLKIRPVDSTLSRDEKVQLHRQTFSEVLHICEQLFLRYLHLTETLRRRGVFSDCANRKRLAAQLAVDCTSLLNIRSIRCRIVTGIKAMRSTVIQQKALQTETCTQEKTVEDDLREIQDKIGELDLQSVYDLLPCNMEQILYKTDNQCTARHTNTCFAFMYATTCCFKETQKLLLMLKEALTFFNSSRL</sequence>
<evidence type="ECO:0000313" key="1">
    <source>
        <dbReference type="Ensembl" id="ENSDARP00000118773"/>
    </source>
</evidence>
<accession>Q5RHU6</accession>
<dbReference type="ZFIN" id="ZDB-GENE-041210-118">
    <property type="gene designation" value="ccdc87"/>
</dbReference>
<name>Q5RHU6_DANRE</name>
<dbReference type="OrthoDB" id="67750at2759"/>
<dbReference type="EMBL" id="BX465210">
    <property type="status" value="NOT_ANNOTATED_CDS"/>
    <property type="molecule type" value="Genomic_DNA"/>
</dbReference>
<dbReference type="PANTHER" id="PTHR16078:SF1">
    <property type="entry name" value="COILED-COIL DOMAIN-CONTAINING PROTEIN 87"/>
    <property type="match status" value="1"/>
</dbReference>
<evidence type="ECO:0000313" key="2">
    <source>
        <dbReference type="ZFIN" id="ZDB-GENE-041210-118"/>
    </source>
</evidence>
<dbReference type="AGR" id="ZFIN:ZDB-GENE-041210-118"/>
<dbReference type="Bgee" id="ENSDARG00000045683">
    <property type="expression patterns" value="Expressed in testis and 13 other cell types or tissues"/>
</dbReference>
<dbReference type="AlphaFoldDB" id="Q5RHU6"/>
<reference evidence="1" key="1">
    <citation type="journal article" date="2013" name="Nature">
        <title>The zebrafish reference genome sequence and its relationship to the human genome.</title>
        <authorList>
            <consortium name="Genome Reference Consortium Zebrafish"/>
            <person name="Howe K."/>
            <person name="Clark M.D."/>
            <person name="Torroja C.F."/>
            <person name="Torrance J."/>
            <person name="Berthelot C."/>
            <person name="Muffato M."/>
            <person name="Collins J.E."/>
            <person name="Humphray S."/>
            <person name="McLaren K."/>
            <person name="Matthews L."/>
            <person name="McLaren S."/>
            <person name="Sealy I."/>
            <person name="Caccamo M."/>
            <person name="Churcher C."/>
            <person name="Scott C."/>
            <person name="Barrett J.C."/>
            <person name="Koch R."/>
            <person name="Rauch G.J."/>
            <person name="White S."/>
            <person name="Chow W."/>
            <person name="Kilian B."/>
            <person name="Quintais L.T."/>
            <person name="Guerra-Assuncao J.A."/>
            <person name="Zhou Y."/>
            <person name="Gu Y."/>
            <person name="Yen J."/>
            <person name="Vogel J.H."/>
            <person name="Eyre T."/>
            <person name="Redmond S."/>
            <person name="Banerjee R."/>
            <person name="Chi J."/>
            <person name="Fu B."/>
            <person name="Langley E."/>
            <person name="Maguire S.F."/>
            <person name="Laird G.K."/>
            <person name="Lloyd D."/>
            <person name="Kenyon E."/>
            <person name="Donaldson S."/>
            <person name="Sehra H."/>
            <person name="Almeida-King J."/>
            <person name="Loveland J."/>
            <person name="Trevanion S."/>
            <person name="Jones M."/>
            <person name="Quail M."/>
            <person name="Willey D."/>
            <person name="Hunt A."/>
            <person name="Burton J."/>
            <person name="Sims S."/>
            <person name="McLay K."/>
            <person name="Plumb B."/>
            <person name="Davis J."/>
            <person name="Clee C."/>
            <person name="Oliver K."/>
            <person name="Clark R."/>
            <person name="Riddle C."/>
            <person name="Elliot D."/>
            <person name="Eliott D."/>
            <person name="Threadgold G."/>
            <person name="Harden G."/>
            <person name="Ware D."/>
            <person name="Begum S."/>
            <person name="Mortimore B."/>
            <person name="Mortimer B."/>
            <person name="Kerry G."/>
            <person name="Heath P."/>
            <person name="Phillimore B."/>
            <person name="Tracey A."/>
            <person name="Corby N."/>
            <person name="Dunn M."/>
            <person name="Johnson C."/>
            <person name="Wood J."/>
            <person name="Clark S."/>
            <person name="Pelan S."/>
            <person name="Griffiths G."/>
            <person name="Smith M."/>
            <person name="Glithero R."/>
            <person name="Howden P."/>
            <person name="Barker N."/>
            <person name="Lloyd C."/>
            <person name="Stevens C."/>
            <person name="Harley J."/>
            <person name="Holt K."/>
            <person name="Panagiotidis G."/>
            <person name="Lovell J."/>
            <person name="Beasley H."/>
            <person name="Henderson C."/>
            <person name="Gordon D."/>
            <person name="Auger K."/>
            <person name="Wright D."/>
            <person name="Collins J."/>
            <person name="Raisen C."/>
            <person name="Dyer L."/>
            <person name="Leung K."/>
            <person name="Robertson L."/>
            <person name="Ambridge K."/>
            <person name="Leongamornlert D."/>
            <person name="McGuire S."/>
            <person name="Gilderthorp R."/>
            <person name="Griffiths C."/>
            <person name="Manthravadi D."/>
            <person name="Nichol S."/>
            <person name="Barker G."/>
            <person name="Whitehead S."/>
            <person name="Kay M."/>
            <person name="Brown J."/>
            <person name="Murnane C."/>
            <person name="Gray E."/>
            <person name="Humphries M."/>
            <person name="Sycamore N."/>
            <person name="Barker D."/>
            <person name="Saunders D."/>
            <person name="Wallis J."/>
            <person name="Babbage A."/>
            <person name="Hammond S."/>
            <person name="Mashreghi-Mohammadi M."/>
            <person name="Barr L."/>
            <person name="Martin S."/>
            <person name="Wray P."/>
            <person name="Ellington A."/>
            <person name="Matthews N."/>
            <person name="Ellwood M."/>
            <person name="Woodmansey R."/>
            <person name="Clark G."/>
            <person name="Cooper J."/>
            <person name="Cooper J."/>
            <person name="Tromans A."/>
            <person name="Grafham D."/>
            <person name="Skuce C."/>
            <person name="Pandian R."/>
            <person name="Andrews R."/>
            <person name="Harrison E."/>
            <person name="Kimberley A."/>
            <person name="Garnett J."/>
            <person name="Fosker N."/>
            <person name="Hall R."/>
            <person name="Garner P."/>
            <person name="Kelly D."/>
            <person name="Bird C."/>
            <person name="Palmer S."/>
            <person name="Gehring I."/>
            <person name="Berger A."/>
            <person name="Dooley C.M."/>
            <person name="Ersan-Urun Z."/>
            <person name="Eser C."/>
            <person name="Geiger H."/>
            <person name="Geisler M."/>
            <person name="Karotki L."/>
            <person name="Kirn A."/>
            <person name="Konantz J."/>
            <person name="Konantz M."/>
            <person name="Oberlander M."/>
            <person name="Rudolph-Geiger S."/>
            <person name="Teucke M."/>
            <person name="Lanz C."/>
            <person name="Raddatz G."/>
            <person name="Osoegawa K."/>
            <person name="Zhu B."/>
            <person name="Rapp A."/>
            <person name="Widaa S."/>
            <person name="Langford C."/>
            <person name="Yang F."/>
            <person name="Schuster S.C."/>
            <person name="Carter N.P."/>
            <person name="Harrow J."/>
            <person name="Ning Z."/>
            <person name="Herrero J."/>
            <person name="Searle S.M."/>
            <person name="Enright A."/>
            <person name="Geisler R."/>
            <person name="Plasterk R.H."/>
            <person name="Lee C."/>
            <person name="Westerfield M."/>
            <person name="de Jong P.J."/>
            <person name="Zon L.I."/>
            <person name="Postlethwait J.H."/>
            <person name="Nusslein-Volhard C."/>
            <person name="Hubbard T.J."/>
            <person name="Roest Crollius H."/>
            <person name="Rogers J."/>
            <person name="Stemple D.L."/>
        </authorList>
    </citation>
    <scope>NUCLEOTIDE SEQUENCE [LARGE SCALE GENOMIC DNA]</scope>
    <source>
        <strain evidence="1">Tuebingen</strain>
    </source>
</reference>
<dbReference type="Ensembl" id="ENSDART00000144310.2">
    <property type="protein sequence ID" value="ENSDARP00000118773.1"/>
    <property type="gene ID" value="ENSDARG00000045683.6"/>
</dbReference>
<dbReference type="PANTHER" id="PTHR16078">
    <property type="entry name" value="COILED-COIL DOMAIN-CONTAINING PROTEIN 87"/>
    <property type="match status" value="1"/>
</dbReference>
<dbReference type="InterPro" id="IPR037383">
    <property type="entry name" value="CCDC87"/>
</dbReference>
<protein>
    <submittedName>
        <fullName evidence="1">Coiled-coil domain-containing 87</fullName>
    </submittedName>
</protein>
<reference evidence="1" key="2">
    <citation type="submission" date="2013-08" db="UniProtKB">
        <authorList>
            <consortium name="Ensembl"/>
        </authorList>
    </citation>
    <scope>IDENTIFICATION</scope>
    <source>
        <strain evidence="1">Tuebingen</strain>
    </source>
</reference>
<dbReference type="HOGENOM" id="CLU_1128744_0_0_1"/>
<organism evidence="1">
    <name type="scientific">Danio rerio</name>
    <name type="common">Zebrafish</name>
    <name type="synonym">Brachydanio rerio</name>
    <dbReference type="NCBI Taxonomy" id="7955"/>
    <lineage>
        <taxon>Eukaryota</taxon>
        <taxon>Metazoa</taxon>
        <taxon>Chordata</taxon>
        <taxon>Craniata</taxon>
        <taxon>Vertebrata</taxon>
        <taxon>Euteleostomi</taxon>
        <taxon>Actinopterygii</taxon>
        <taxon>Neopterygii</taxon>
        <taxon>Teleostei</taxon>
        <taxon>Ostariophysi</taxon>
        <taxon>Cypriniformes</taxon>
        <taxon>Danionidae</taxon>
        <taxon>Danioninae</taxon>
        <taxon>Danio</taxon>
    </lineage>
</organism>
<dbReference type="EMBL" id="CT573075">
    <property type="status" value="NOT_ANNOTATED_CDS"/>
    <property type="molecule type" value="Genomic_DNA"/>
</dbReference>
<proteinExistence type="predicted"/>
<dbReference type="GeneTree" id="ENSGT00390000018647"/>
<gene>
    <name evidence="1 2" type="primary">ccdc87</name>
</gene>
<accession>A0A8N7UY78</accession>